<evidence type="ECO:0000256" key="1">
    <source>
        <dbReference type="SAM" id="SignalP"/>
    </source>
</evidence>
<proteinExistence type="predicted"/>
<reference evidence="3" key="1">
    <citation type="journal article" date="2019" name="Int. J. Syst. Evol. Microbiol.">
        <title>The Global Catalogue of Microorganisms (GCM) 10K type strain sequencing project: providing services to taxonomists for standard genome sequencing and annotation.</title>
        <authorList>
            <consortium name="The Broad Institute Genomics Platform"/>
            <consortium name="The Broad Institute Genome Sequencing Center for Infectious Disease"/>
            <person name="Wu L."/>
            <person name="Ma J."/>
        </authorList>
    </citation>
    <scope>NUCLEOTIDE SEQUENCE [LARGE SCALE GENOMIC DNA]</scope>
    <source>
        <strain evidence="3">JCM 15442</strain>
    </source>
</reference>
<accession>A0ABQ2G7S3</accession>
<organism evidence="2 3">
    <name type="scientific">Deinococcus aerolatus</name>
    <dbReference type="NCBI Taxonomy" id="522487"/>
    <lineage>
        <taxon>Bacteria</taxon>
        <taxon>Thermotogati</taxon>
        <taxon>Deinococcota</taxon>
        <taxon>Deinococci</taxon>
        <taxon>Deinococcales</taxon>
        <taxon>Deinococcaceae</taxon>
        <taxon>Deinococcus</taxon>
    </lineage>
</organism>
<evidence type="ECO:0000313" key="2">
    <source>
        <dbReference type="EMBL" id="GGL79913.1"/>
    </source>
</evidence>
<feature type="chain" id="PRO_5047441198" evidence="1">
    <location>
        <begin position="20"/>
        <end position="162"/>
    </location>
</feature>
<gene>
    <name evidence="2" type="ORF">GCM10010840_17320</name>
</gene>
<evidence type="ECO:0000313" key="3">
    <source>
        <dbReference type="Proteomes" id="UP000639973"/>
    </source>
</evidence>
<comment type="caution">
    <text evidence="2">The sequence shown here is derived from an EMBL/GenBank/DDBJ whole genome shotgun (WGS) entry which is preliminary data.</text>
</comment>
<dbReference type="RefSeq" id="WP_188970937.1">
    <property type="nucleotide sequence ID" value="NZ_BMOL01000006.1"/>
</dbReference>
<sequence>MKNGLLFTALLAFSGWSAAALPNPCKLLSAAEVQGVYGSKVRVGQLETADGMNRCEFEQAKGGLVVMVASHSILQGKPLKQMAEASDLPGLIHAVPKLGDEAYAGASSVVAVEGQPSTLTSGVSVIVRKGPHILMMISLVNGKGPSEAALLSLTKRAVTRLR</sequence>
<dbReference type="Proteomes" id="UP000639973">
    <property type="component" value="Unassembled WGS sequence"/>
</dbReference>
<dbReference type="EMBL" id="BMOL01000006">
    <property type="protein sequence ID" value="GGL79913.1"/>
    <property type="molecule type" value="Genomic_DNA"/>
</dbReference>
<keyword evidence="1" id="KW-0732">Signal</keyword>
<keyword evidence="3" id="KW-1185">Reference proteome</keyword>
<name>A0ABQ2G7S3_9DEIO</name>
<feature type="signal peptide" evidence="1">
    <location>
        <begin position="1"/>
        <end position="19"/>
    </location>
</feature>
<protein>
    <submittedName>
        <fullName evidence="2">Uncharacterized protein</fullName>
    </submittedName>
</protein>